<dbReference type="Proteomes" id="UP000003835">
    <property type="component" value="Unassembled WGS sequence"/>
</dbReference>
<keyword evidence="1" id="KW-0175">Coiled coil</keyword>
<feature type="region of interest" description="Disordered" evidence="2">
    <location>
        <begin position="37"/>
        <end position="59"/>
    </location>
</feature>
<dbReference type="STRING" id="118168.MC7420_6543"/>
<sequence>MASKPNSKNTKAEILESYEELWKERKELESKLKQLQKEVKNNGASPNGQQSGIVSKKLSAASDKMTATMDCLVELQVGFGGAVSELSEKLTTEAASLQDLRQAVAEETQQLEALYDLDEIEEDTLDELIETYEENSKAFEAELSQQREALEQEIQDLRQAWQKEQAEHQQVIKERNDDYEKSRKRDEQEYKYDLELRRNLDQDTYDQQQKTLYKELEEAHQAQQQQWEEREKAIAQQEKTFDELKSKVDAFDQEKEAAVKKAKEQERRSRISS</sequence>
<feature type="region of interest" description="Disordered" evidence="2">
    <location>
        <begin position="165"/>
        <end position="186"/>
    </location>
</feature>
<dbReference type="EMBL" id="DS989848">
    <property type="protein sequence ID" value="EDX75888.1"/>
    <property type="molecule type" value="Genomic_DNA"/>
</dbReference>
<dbReference type="AlphaFoldDB" id="B4VQN5"/>
<evidence type="ECO:0000313" key="3">
    <source>
        <dbReference type="EMBL" id="EDX75888.1"/>
    </source>
</evidence>
<organism evidence="3 4">
    <name type="scientific">Coleofasciculus chthonoplastes PCC 7420</name>
    <dbReference type="NCBI Taxonomy" id="118168"/>
    <lineage>
        <taxon>Bacteria</taxon>
        <taxon>Bacillati</taxon>
        <taxon>Cyanobacteriota</taxon>
        <taxon>Cyanophyceae</taxon>
        <taxon>Coleofasciculales</taxon>
        <taxon>Coleofasciculaceae</taxon>
        <taxon>Coleofasciculus</taxon>
    </lineage>
</organism>
<dbReference type="OrthoDB" id="479613at2"/>
<evidence type="ECO:0000256" key="1">
    <source>
        <dbReference type="SAM" id="Coils"/>
    </source>
</evidence>
<gene>
    <name evidence="3" type="ORF">MC7420_6543</name>
</gene>
<protein>
    <submittedName>
        <fullName evidence="3">Uncharacterized protein</fullName>
    </submittedName>
</protein>
<dbReference type="HOGENOM" id="CLU_063207_1_0_3"/>
<accession>B4VQN5</accession>
<evidence type="ECO:0000256" key="2">
    <source>
        <dbReference type="SAM" id="MobiDB-lite"/>
    </source>
</evidence>
<evidence type="ECO:0000313" key="4">
    <source>
        <dbReference type="Proteomes" id="UP000003835"/>
    </source>
</evidence>
<keyword evidence="4" id="KW-1185">Reference proteome</keyword>
<proteinExistence type="predicted"/>
<name>B4VQN5_9CYAN</name>
<reference evidence="3 4" key="1">
    <citation type="submission" date="2008-07" db="EMBL/GenBank/DDBJ databases">
        <authorList>
            <person name="Tandeau de Marsac N."/>
            <person name="Ferriera S."/>
            <person name="Johnson J."/>
            <person name="Kravitz S."/>
            <person name="Beeson K."/>
            <person name="Sutton G."/>
            <person name="Rogers Y.-H."/>
            <person name="Friedman R."/>
            <person name="Frazier M."/>
            <person name="Venter J.C."/>
        </authorList>
    </citation>
    <scope>NUCLEOTIDE SEQUENCE [LARGE SCALE GENOMIC DNA]</scope>
    <source>
        <strain evidence="3 4">PCC 7420</strain>
    </source>
</reference>
<feature type="compositionally biased region" description="Polar residues" evidence="2">
    <location>
        <begin position="42"/>
        <end position="53"/>
    </location>
</feature>
<dbReference type="eggNOG" id="COG1196">
    <property type="taxonomic scope" value="Bacteria"/>
</dbReference>
<feature type="coiled-coil region" evidence="1">
    <location>
        <begin position="213"/>
        <end position="268"/>
    </location>
</feature>
<dbReference type="RefSeq" id="WP_006101026.1">
    <property type="nucleotide sequence ID" value="NZ_DS989848.1"/>
</dbReference>